<dbReference type="AlphaFoldDB" id="A0ABD4EIF6"/>
<evidence type="ECO:0000313" key="1">
    <source>
        <dbReference type="EMBL" id="KXA40315.1"/>
    </source>
</evidence>
<gene>
    <name evidence="1" type="ORF">HMPREF3225_00158</name>
</gene>
<proteinExistence type="predicted"/>
<evidence type="ECO:0000313" key="2">
    <source>
        <dbReference type="Proteomes" id="UP000070063"/>
    </source>
</evidence>
<comment type="caution">
    <text evidence="1">The sequence shown here is derived from an EMBL/GenBank/DDBJ whole genome shotgun (WGS) entry which is preliminary data.</text>
</comment>
<organism evidence="1 2">
    <name type="scientific">Staphylococcus lugdunensis</name>
    <dbReference type="NCBI Taxonomy" id="28035"/>
    <lineage>
        <taxon>Bacteria</taxon>
        <taxon>Bacillati</taxon>
        <taxon>Bacillota</taxon>
        <taxon>Bacilli</taxon>
        <taxon>Bacillales</taxon>
        <taxon>Staphylococcaceae</taxon>
        <taxon>Staphylococcus</taxon>
    </lineage>
</organism>
<sequence length="49" mass="5482">MNNNIVGDIKLLENNKGTALRANWENVLNLVVELLMVLVTELLVQHPSV</sequence>
<dbReference type="EMBL" id="LRQI01000012">
    <property type="protein sequence ID" value="KXA40315.1"/>
    <property type="molecule type" value="Genomic_DNA"/>
</dbReference>
<name>A0ABD4EIF6_STALU</name>
<accession>A0ABD4EIF6</accession>
<dbReference type="Proteomes" id="UP000070063">
    <property type="component" value="Unassembled WGS sequence"/>
</dbReference>
<protein>
    <submittedName>
        <fullName evidence="1">Uncharacterized protein</fullName>
    </submittedName>
</protein>
<reference evidence="1 2" key="1">
    <citation type="submission" date="2016-01" db="EMBL/GenBank/DDBJ databases">
        <authorList>
            <person name="Mitreva M."/>
            <person name="Pepin K.H."/>
            <person name="Mihindukulasuriya K.A."/>
            <person name="Fulton R."/>
            <person name="Fronick C."/>
            <person name="O'Laughlin M."/>
            <person name="Miner T."/>
            <person name="Herter B."/>
            <person name="Rosa B.A."/>
            <person name="Cordes M."/>
            <person name="Tomlinson C."/>
            <person name="Wollam A."/>
            <person name="Palsikar V.B."/>
            <person name="Mardis E.R."/>
            <person name="Wilson R.K."/>
        </authorList>
    </citation>
    <scope>NUCLEOTIDE SEQUENCE [LARGE SCALE GENOMIC DNA]</scope>
    <source>
        <strain evidence="1 2">MJR7738</strain>
    </source>
</reference>